<dbReference type="SUPFAM" id="SSF48726">
    <property type="entry name" value="Immunoglobulin"/>
    <property type="match status" value="1"/>
</dbReference>
<dbReference type="EMBL" id="MRZV01000299">
    <property type="protein sequence ID" value="PIK53136.1"/>
    <property type="molecule type" value="Genomic_DNA"/>
</dbReference>
<gene>
    <name evidence="3" type="ORF">BSL78_09960</name>
</gene>
<accession>A0A2G8KYP1</accession>
<keyword evidence="4" id="KW-1185">Reference proteome</keyword>
<dbReference type="InterPro" id="IPR007110">
    <property type="entry name" value="Ig-like_dom"/>
</dbReference>
<evidence type="ECO:0000313" key="3">
    <source>
        <dbReference type="EMBL" id="PIK53136.1"/>
    </source>
</evidence>
<evidence type="ECO:0000313" key="4">
    <source>
        <dbReference type="Proteomes" id="UP000230750"/>
    </source>
</evidence>
<feature type="domain" description="Ig-like" evidence="2">
    <location>
        <begin position="29"/>
        <end position="129"/>
    </location>
</feature>
<dbReference type="AlphaFoldDB" id="A0A2G8KYP1"/>
<sequence>MRGCHISFLLVLRLITGVGCNNEFCMGLPYGFQSKLITIGSNTEIHCDIRDSCTRGVWLITLESNGTSYELSSGNCSACGDYFTVCNNKTSNSLIIENFNSELSGMYTCVSNSCSNGDKASPTRCFNVTGVARELRQCRLRLSYLQENGTSSIFTNGSSKVSVQTGARLNFTCMDGSKVRIKCGDNG</sequence>
<dbReference type="PROSITE" id="PS50835">
    <property type="entry name" value="IG_LIKE"/>
    <property type="match status" value="1"/>
</dbReference>
<feature type="chain" id="PRO_5013822558" description="Ig-like domain-containing protein" evidence="1">
    <location>
        <begin position="21"/>
        <end position="187"/>
    </location>
</feature>
<comment type="caution">
    <text evidence="3">The sequence shown here is derived from an EMBL/GenBank/DDBJ whole genome shotgun (WGS) entry which is preliminary data.</text>
</comment>
<dbReference type="Proteomes" id="UP000230750">
    <property type="component" value="Unassembled WGS sequence"/>
</dbReference>
<reference evidence="3 4" key="1">
    <citation type="journal article" date="2017" name="PLoS Biol.">
        <title>The sea cucumber genome provides insights into morphological evolution and visceral regeneration.</title>
        <authorList>
            <person name="Zhang X."/>
            <person name="Sun L."/>
            <person name="Yuan J."/>
            <person name="Sun Y."/>
            <person name="Gao Y."/>
            <person name="Zhang L."/>
            <person name="Li S."/>
            <person name="Dai H."/>
            <person name="Hamel J.F."/>
            <person name="Liu C."/>
            <person name="Yu Y."/>
            <person name="Liu S."/>
            <person name="Lin W."/>
            <person name="Guo K."/>
            <person name="Jin S."/>
            <person name="Xu P."/>
            <person name="Storey K.B."/>
            <person name="Huan P."/>
            <person name="Zhang T."/>
            <person name="Zhou Y."/>
            <person name="Zhang J."/>
            <person name="Lin C."/>
            <person name="Li X."/>
            <person name="Xing L."/>
            <person name="Huo D."/>
            <person name="Sun M."/>
            <person name="Wang L."/>
            <person name="Mercier A."/>
            <person name="Li F."/>
            <person name="Yang H."/>
            <person name="Xiang J."/>
        </authorList>
    </citation>
    <scope>NUCLEOTIDE SEQUENCE [LARGE SCALE GENOMIC DNA]</scope>
    <source>
        <strain evidence="3">Shaxun</strain>
        <tissue evidence="3">Muscle</tissue>
    </source>
</reference>
<proteinExistence type="predicted"/>
<evidence type="ECO:0000256" key="1">
    <source>
        <dbReference type="SAM" id="SignalP"/>
    </source>
</evidence>
<name>A0A2G8KYP1_STIJA</name>
<feature type="signal peptide" evidence="1">
    <location>
        <begin position="1"/>
        <end position="20"/>
    </location>
</feature>
<keyword evidence="1" id="KW-0732">Signal</keyword>
<organism evidence="3 4">
    <name type="scientific">Stichopus japonicus</name>
    <name type="common">Sea cucumber</name>
    <dbReference type="NCBI Taxonomy" id="307972"/>
    <lineage>
        <taxon>Eukaryota</taxon>
        <taxon>Metazoa</taxon>
        <taxon>Echinodermata</taxon>
        <taxon>Eleutherozoa</taxon>
        <taxon>Echinozoa</taxon>
        <taxon>Holothuroidea</taxon>
        <taxon>Aspidochirotacea</taxon>
        <taxon>Aspidochirotida</taxon>
        <taxon>Stichopodidae</taxon>
        <taxon>Apostichopus</taxon>
    </lineage>
</organism>
<dbReference type="InterPro" id="IPR036179">
    <property type="entry name" value="Ig-like_dom_sf"/>
</dbReference>
<evidence type="ECO:0000259" key="2">
    <source>
        <dbReference type="PROSITE" id="PS50835"/>
    </source>
</evidence>
<protein>
    <recommendedName>
        <fullName evidence="2">Ig-like domain-containing protein</fullName>
    </recommendedName>
</protein>